<feature type="region of interest" description="Disordered" evidence="1">
    <location>
        <begin position="229"/>
        <end position="248"/>
    </location>
</feature>
<evidence type="ECO:0000313" key="3">
    <source>
        <dbReference type="Proteomes" id="UP000712281"/>
    </source>
</evidence>
<sequence>MAKKKKPKTSTGGSPTGSAASSALSDSSSNSSTPASSDSAVKTTSEEVKSPPAPASSDSAAKMTSDEVKSPPAPASSDPAVKSNSDEVKSSPISAPASSDPAVVSTSDKFKSLPISAPASTSPDPAAKSTSSSDKVTSPPVAAQSDQLTVIAQADQHNTCVSERENVISSASQTKVAETTATECDANPNSQIPPTSNGVPEVTDPGTLPSLQPATSSAEAAVLAETSGPVTTSDTTKASHLPLVDTPSGSAPSEFQINAYVWREKAKLRSSKLDPEGTPFILESGEPCVRIPNSVSDEFCSQNMLSECRRKFVRMWFIGIRQKVVGNSDEIPTNFFFRQNDTGDHFRQKFVKLSLFRRTSDDFVPVKSNSDEVKSSPISAPASSDPAVVSTSDKVKSLPISAPASTSPDPAAKSTSSSDKVTSPPVAAQSDQLTVVAQADQHNTSVSERENVISSAPQTKVAETTTTECDANPNSQIPPTSNGVPEVTDPGTLPSLQPATSSAEAAVLAETSGPVTTSDTTKASHLPLVDTPSVSAPSEFQINAYVWREKAKLRSSKLDPEGTPFILESGEPCVRIPNSVIEKNQAFPATVFGLRV</sequence>
<evidence type="ECO:0000313" key="2">
    <source>
        <dbReference type="EMBL" id="KAF2598117.1"/>
    </source>
</evidence>
<feature type="compositionally biased region" description="Polar residues" evidence="1">
    <location>
        <begin position="513"/>
        <end position="523"/>
    </location>
</feature>
<proteinExistence type="predicted"/>
<feature type="compositionally biased region" description="Polar residues" evidence="1">
    <location>
        <begin position="229"/>
        <end position="238"/>
    </location>
</feature>
<comment type="caution">
    <text evidence="2">The sequence shown here is derived from an EMBL/GenBank/DDBJ whole genome shotgun (WGS) entry which is preliminary data.</text>
</comment>
<evidence type="ECO:0000256" key="1">
    <source>
        <dbReference type="SAM" id="MobiDB-lite"/>
    </source>
</evidence>
<feature type="compositionally biased region" description="Low complexity" evidence="1">
    <location>
        <begin position="375"/>
        <end position="392"/>
    </location>
</feature>
<dbReference type="AlphaFoldDB" id="A0A8S9KWL7"/>
<dbReference type="EMBL" id="QGKW02000717">
    <property type="protein sequence ID" value="KAF2598117.1"/>
    <property type="molecule type" value="Genomic_DNA"/>
</dbReference>
<name>A0A8S9KWL7_BRACR</name>
<protein>
    <submittedName>
        <fullName evidence="2">Uncharacterized protein</fullName>
    </submittedName>
</protein>
<feature type="compositionally biased region" description="Low complexity" evidence="1">
    <location>
        <begin position="90"/>
        <end position="107"/>
    </location>
</feature>
<organism evidence="2 3">
    <name type="scientific">Brassica cretica</name>
    <name type="common">Mustard</name>
    <dbReference type="NCBI Taxonomy" id="69181"/>
    <lineage>
        <taxon>Eukaryota</taxon>
        <taxon>Viridiplantae</taxon>
        <taxon>Streptophyta</taxon>
        <taxon>Embryophyta</taxon>
        <taxon>Tracheophyta</taxon>
        <taxon>Spermatophyta</taxon>
        <taxon>Magnoliopsida</taxon>
        <taxon>eudicotyledons</taxon>
        <taxon>Gunneridae</taxon>
        <taxon>Pentapetalae</taxon>
        <taxon>rosids</taxon>
        <taxon>malvids</taxon>
        <taxon>Brassicales</taxon>
        <taxon>Brassicaceae</taxon>
        <taxon>Brassiceae</taxon>
        <taxon>Brassica</taxon>
    </lineage>
</organism>
<feature type="compositionally biased region" description="Polar residues" evidence="1">
    <location>
        <begin position="163"/>
        <end position="198"/>
    </location>
</feature>
<feature type="region of interest" description="Disordered" evidence="1">
    <location>
        <begin position="163"/>
        <end position="201"/>
    </location>
</feature>
<feature type="compositionally biased region" description="Low complexity" evidence="1">
    <location>
        <begin position="9"/>
        <end position="40"/>
    </location>
</feature>
<dbReference type="Proteomes" id="UP000712281">
    <property type="component" value="Unassembled WGS sequence"/>
</dbReference>
<feature type="compositionally biased region" description="Low complexity" evidence="1">
    <location>
        <begin position="116"/>
        <end position="135"/>
    </location>
</feature>
<feature type="region of interest" description="Disordered" evidence="1">
    <location>
        <begin position="366"/>
        <end position="533"/>
    </location>
</feature>
<gene>
    <name evidence="2" type="ORF">F2Q68_00007975</name>
</gene>
<feature type="region of interest" description="Disordered" evidence="1">
    <location>
        <begin position="1"/>
        <end position="148"/>
    </location>
</feature>
<accession>A0A8S9KWL7</accession>
<reference evidence="2" key="1">
    <citation type="submission" date="2019-12" db="EMBL/GenBank/DDBJ databases">
        <title>Genome sequencing and annotation of Brassica cretica.</title>
        <authorList>
            <person name="Studholme D.J."/>
            <person name="Sarris P.F."/>
        </authorList>
    </citation>
    <scope>NUCLEOTIDE SEQUENCE</scope>
    <source>
        <strain evidence="2">PFS-001/15</strain>
        <tissue evidence="2">Leaf</tissue>
    </source>
</reference>
<feature type="compositionally biased region" description="Low complexity" evidence="1">
    <location>
        <begin position="401"/>
        <end position="420"/>
    </location>
</feature>
<feature type="compositionally biased region" description="Polar residues" evidence="1">
    <location>
        <begin position="429"/>
        <end position="483"/>
    </location>
</feature>
<feature type="compositionally biased region" description="Polar residues" evidence="1">
    <location>
        <begin position="494"/>
        <end position="503"/>
    </location>
</feature>